<evidence type="ECO:0000313" key="2">
    <source>
        <dbReference type="EMBL" id="MCC2209903.1"/>
    </source>
</evidence>
<gene>
    <name evidence="2" type="ORF">LKE05_03700</name>
</gene>
<keyword evidence="1" id="KW-0812">Transmembrane</keyword>
<feature type="transmembrane region" description="Helical" evidence="1">
    <location>
        <begin position="143"/>
        <end position="163"/>
    </location>
</feature>
<feature type="transmembrane region" description="Helical" evidence="1">
    <location>
        <begin position="45"/>
        <end position="67"/>
    </location>
</feature>
<name>A0AAE3J8K8_9FIRM</name>
<evidence type="ECO:0000313" key="3">
    <source>
        <dbReference type="Proteomes" id="UP001198242"/>
    </source>
</evidence>
<organism evidence="2 3">
    <name type="scientific">Hominilimicola fabiformis</name>
    <dbReference type="NCBI Taxonomy" id="2885356"/>
    <lineage>
        <taxon>Bacteria</taxon>
        <taxon>Bacillati</taxon>
        <taxon>Bacillota</taxon>
        <taxon>Clostridia</taxon>
        <taxon>Eubacteriales</taxon>
        <taxon>Oscillospiraceae</taxon>
        <taxon>Hominilimicola</taxon>
    </lineage>
</organism>
<evidence type="ECO:0000256" key="1">
    <source>
        <dbReference type="SAM" id="Phobius"/>
    </source>
</evidence>
<accession>A0AAE3J8K8</accession>
<sequence>MKKNVKKITVGGLLIALALVLPMAFHLTGVPQPGQVFLPMHIPVLLGGFVLGPVFGFFVGLFSPIISSVLTGMPAVGRLPFMMIELAVYGLVSGLMYNTFKFNKKKMGTYISLLTAMLCGRIVYAISLFVAVNLMGIQCGGPIAAVTATVSGVPGIIIQVLIIPPVVYALERSGYIDRHFRICKGTVA</sequence>
<reference evidence="2 3" key="1">
    <citation type="submission" date="2021-10" db="EMBL/GenBank/DDBJ databases">
        <title>Anaerobic single-cell dispensing facilitates the cultivation of human gut bacteria.</title>
        <authorList>
            <person name="Afrizal A."/>
        </authorList>
    </citation>
    <scope>NUCLEOTIDE SEQUENCE [LARGE SCALE GENOMIC DNA]</scope>
    <source>
        <strain evidence="2 3">CLA-AA-H232</strain>
    </source>
</reference>
<keyword evidence="1" id="KW-1133">Transmembrane helix</keyword>
<comment type="caution">
    <text evidence="2">The sequence shown here is derived from an EMBL/GenBank/DDBJ whole genome shotgun (WGS) entry which is preliminary data.</text>
</comment>
<protein>
    <submittedName>
        <fullName evidence="2">ECF transporter S component</fullName>
    </submittedName>
</protein>
<dbReference type="EMBL" id="JAJEQM010000003">
    <property type="protein sequence ID" value="MCC2209903.1"/>
    <property type="molecule type" value="Genomic_DNA"/>
</dbReference>
<dbReference type="AlphaFoldDB" id="A0AAE3J8K8"/>
<feature type="transmembrane region" description="Helical" evidence="1">
    <location>
        <begin position="109"/>
        <end position="131"/>
    </location>
</feature>
<dbReference type="InterPro" id="IPR024529">
    <property type="entry name" value="ECF_trnsprt_substrate-spec"/>
</dbReference>
<dbReference type="RefSeq" id="WP_022231103.1">
    <property type="nucleotide sequence ID" value="NZ_JAJEQM010000003.1"/>
</dbReference>
<proteinExistence type="predicted"/>
<dbReference type="Gene3D" id="1.10.1760.20">
    <property type="match status" value="1"/>
</dbReference>
<dbReference type="Pfam" id="PF12822">
    <property type="entry name" value="ECF_trnsprt"/>
    <property type="match status" value="1"/>
</dbReference>
<feature type="transmembrane region" description="Helical" evidence="1">
    <location>
        <begin position="79"/>
        <end position="97"/>
    </location>
</feature>
<dbReference type="Proteomes" id="UP001198242">
    <property type="component" value="Unassembled WGS sequence"/>
</dbReference>
<dbReference type="GO" id="GO:0022857">
    <property type="term" value="F:transmembrane transporter activity"/>
    <property type="evidence" value="ECO:0007669"/>
    <property type="project" value="InterPro"/>
</dbReference>
<keyword evidence="3" id="KW-1185">Reference proteome</keyword>
<keyword evidence="1" id="KW-0472">Membrane</keyword>